<organism evidence="1 2">
    <name type="scientific">Neocallimastix californiae</name>
    <dbReference type="NCBI Taxonomy" id="1754190"/>
    <lineage>
        <taxon>Eukaryota</taxon>
        <taxon>Fungi</taxon>
        <taxon>Fungi incertae sedis</taxon>
        <taxon>Chytridiomycota</taxon>
        <taxon>Chytridiomycota incertae sedis</taxon>
        <taxon>Neocallimastigomycetes</taxon>
        <taxon>Neocallimastigales</taxon>
        <taxon>Neocallimastigaceae</taxon>
        <taxon>Neocallimastix</taxon>
    </lineage>
</organism>
<gene>
    <name evidence="1" type="ORF">LY90DRAFT_507124</name>
</gene>
<protein>
    <submittedName>
        <fullName evidence="1">Uncharacterized protein</fullName>
    </submittedName>
</protein>
<name>A0A1Y2D7Y9_9FUNG</name>
<dbReference type="OrthoDB" id="10622768at2759"/>
<accession>A0A1Y2D7Y9</accession>
<dbReference type="Proteomes" id="UP000193920">
    <property type="component" value="Unassembled WGS sequence"/>
</dbReference>
<dbReference type="EMBL" id="MCOG01000078">
    <property type="protein sequence ID" value="ORY55378.1"/>
    <property type="molecule type" value="Genomic_DNA"/>
</dbReference>
<reference evidence="1 2" key="1">
    <citation type="submission" date="2016-08" db="EMBL/GenBank/DDBJ databases">
        <title>A Parts List for Fungal Cellulosomes Revealed by Comparative Genomics.</title>
        <authorList>
            <consortium name="DOE Joint Genome Institute"/>
            <person name="Haitjema C.H."/>
            <person name="Gilmore S.P."/>
            <person name="Henske J.K."/>
            <person name="Solomon K.V."/>
            <person name="De Groot R."/>
            <person name="Kuo A."/>
            <person name="Mondo S.J."/>
            <person name="Salamov A.A."/>
            <person name="Labutti K."/>
            <person name="Zhao Z."/>
            <person name="Chiniquy J."/>
            <person name="Barry K."/>
            <person name="Brewer H.M."/>
            <person name="Purvine S.O."/>
            <person name="Wright A.T."/>
            <person name="Boxma B."/>
            <person name="Van Alen T."/>
            <person name="Hackstein J.H."/>
            <person name="Baker S.E."/>
            <person name="Grigoriev I.V."/>
            <person name="O'Malley M.A."/>
        </authorList>
    </citation>
    <scope>NUCLEOTIDE SEQUENCE [LARGE SCALE GENOMIC DNA]</scope>
    <source>
        <strain evidence="1 2">G1</strain>
    </source>
</reference>
<keyword evidence="2" id="KW-1185">Reference proteome</keyword>
<comment type="caution">
    <text evidence="1">The sequence shown here is derived from an EMBL/GenBank/DDBJ whole genome shotgun (WGS) entry which is preliminary data.</text>
</comment>
<dbReference type="AlphaFoldDB" id="A0A1Y2D7Y9"/>
<evidence type="ECO:0000313" key="2">
    <source>
        <dbReference type="Proteomes" id="UP000193920"/>
    </source>
</evidence>
<proteinExistence type="predicted"/>
<sequence length="199" mass="23524">MINQHVWSIDTFINNNHAEKLLKSEALKMLWNIYAKLILNNEHNKPILSFQTIEMIKGRLQKLTNTKEDIKEKTLDLLPSIIKFIPEEELVKLRGVLGHLYSPLILVKLNNFIPSPESIVNFPEKSPSFIQINDEYDKERILFKEQIRSAARKIEQEKSKGVGKKRLYEKIFYDSNPINIGDFILRNMIIYYRQLFLDY</sequence>
<evidence type="ECO:0000313" key="1">
    <source>
        <dbReference type="EMBL" id="ORY55378.1"/>
    </source>
</evidence>